<feature type="region of interest" description="Disordered" evidence="1">
    <location>
        <begin position="61"/>
        <end position="111"/>
    </location>
</feature>
<protein>
    <submittedName>
        <fullName evidence="2">Uncharacterized protein</fullName>
    </submittedName>
</protein>
<dbReference type="AlphaFoldDB" id="B6ALQ0"/>
<dbReference type="EMBL" id="DS995259">
    <property type="protein sequence ID" value="EDZ39407.1"/>
    <property type="molecule type" value="Genomic_DNA"/>
</dbReference>
<sequence length="111" mass="11840">MTEWGRLFPPRRPLSINVGGLLKKRRRAMPIQPVKPPKPPQAPSPATVNDVMPGGSPALKAAAARTSKRLPTQGLLSKTVAGQPKTRKPKNVAAQVDFPAGAEDPNSSLYL</sequence>
<evidence type="ECO:0000256" key="1">
    <source>
        <dbReference type="SAM" id="MobiDB-lite"/>
    </source>
</evidence>
<evidence type="ECO:0000313" key="2">
    <source>
        <dbReference type="EMBL" id="EDZ39407.1"/>
    </source>
</evidence>
<reference evidence="2" key="2">
    <citation type="journal article" date="2008" name="PLoS Biol.">
        <title>Population genomic analysis of strain variation in Leptospirillum group II bacteria involved in acid mine drainage formation.</title>
        <authorList>
            <person name="Simmons S.L."/>
            <person name="Dibartolo G."/>
            <person name="Denef V.J."/>
            <person name="Goltsman D.S."/>
            <person name="Thelen M.P."/>
            <person name="Banfield J.F."/>
        </authorList>
    </citation>
    <scope>NUCLEOTIDE SEQUENCE [LARGE SCALE GENOMIC DNA]</scope>
</reference>
<accession>B6ALQ0</accession>
<proteinExistence type="predicted"/>
<feature type="region of interest" description="Disordered" evidence="1">
    <location>
        <begin position="1"/>
        <end position="48"/>
    </location>
</feature>
<reference evidence="2" key="1">
    <citation type="journal article" date="2004" name="Nature">
        <title>Community structure and metabolism through reconstruction of microbial genomes from the environment.</title>
        <authorList>
            <person name="Tyson G.W."/>
            <person name="Chapman J."/>
            <person name="Hugenholtz P."/>
            <person name="Allen E.E."/>
            <person name="Ram R.J."/>
            <person name="Richardson P.M."/>
            <person name="Solovyev V.V."/>
            <person name="Rubin E.M."/>
            <person name="Rokhsar D.S."/>
            <person name="Banfield J.F."/>
        </authorList>
    </citation>
    <scope>NUCLEOTIDE SEQUENCE [LARGE SCALE GENOMIC DNA]</scope>
</reference>
<name>B6ALQ0_9BACT</name>
<gene>
    <name evidence="2" type="ORF">CGL2_11277042</name>
</gene>
<feature type="compositionally biased region" description="Pro residues" evidence="1">
    <location>
        <begin position="33"/>
        <end position="43"/>
    </location>
</feature>
<organism evidence="2">
    <name type="scientific">Leptospirillum sp. Group II '5-way CG'</name>
    <dbReference type="NCBI Taxonomy" id="419541"/>
    <lineage>
        <taxon>Bacteria</taxon>
        <taxon>Pseudomonadati</taxon>
        <taxon>Nitrospirota</taxon>
        <taxon>Nitrospiria</taxon>
        <taxon>Nitrospirales</taxon>
        <taxon>Nitrospiraceae</taxon>
        <taxon>Leptospirillum</taxon>
    </lineage>
</organism>